<dbReference type="RefSeq" id="WP_176314039.1">
    <property type="nucleotide sequence ID" value="NZ_JAKNAX010000182.1"/>
</dbReference>
<dbReference type="Pfam" id="PF18928">
    <property type="entry name" value="DUF5677"/>
    <property type="match status" value="1"/>
</dbReference>
<accession>A0A9X4FCD3</accession>
<protein>
    <submittedName>
        <fullName evidence="1">Uncharacterized protein</fullName>
    </submittedName>
</protein>
<reference evidence="1" key="1">
    <citation type="submission" date="2022-02" db="EMBL/GenBank/DDBJ databases">
        <title>Emergence and expansion in Europe of a Vibrio aestuarianus clonal complex pathogenic for oysters.</title>
        <authorList>
            <person name="Mesnil A."/>
            <person name="Travers M.-A."/>
        </authorList>
    </citation>
    <scope>NUCLEOTIDE SEQUENCE</scope>
    <source>
        <strain evidence="1">19_064_15T1</strain>
    </source>
</reference>
<gene>
    <name evidence="1" type="ORF">L9X51_19365</name>
</gene>
<evidence type="ECO:0000313" key="1">
    <source>
        <dbReference type="EMBL" id="MDE1348518.1"/>
    </source>
</evidence>
<dbReference type="InterPro" id="IPR043733">
    <property type="entry name" value="DUF5677"/>
</dbReference>
<dbReference type="AlphaFoldDB" id="A0A9X4FCD3"/>
<organism evidence="1 2">
    <name type="scientific">Vibrio aestuarianus</name>
    <dbReference type="NCBI Taxonomy" id="28171"/>
    <lineage>
        <taxon>Bacteria</taxon>
        <taxon>Pseudomonadati</taxon>
        <taxon>Pseudomonadota</taxon>
        <taxon>Gammaproteobacteria</taxon>
        <taxon>Vibrionales</taxon>
        <taxon>Vibrionaceae</taxon>
        <taxon>Vibrio</taxon>
    </lineage>
</organism>
<dbReference type="EMBL" id="JAKNAX010000182">
    <property type="protein sequence ID" value="MDE1348518.1"/>
    <property type="molecule type" value="Genomic_DNA"/>
</dbReference>
<name>A0A9X4FCD3_9VIBR</name>
<proteinExistence type="predicted"/>
<evidence type="ECO:0000313" key="2">
    <source>
        <dbReference type="Proteomes" id="UP001140978"/>
    </source>
</evidence>
<comment type="caution">
    <text evidence="1">The sequence shown here is derived from an EMBL/GenBank/DDBJ whole genome shotgun (WGS) entry which is preliminary data.</text>
</comment>
<dbReference type="Proteomes" id="UP001140978">
    <property type="component" value="Unassembled WGS sequence"/>
</dbReference>
<sequence>MLLEGAKIKKFEDVIKAWKESLVHKVELGSLYSKSPVAHKWKCTYRSLVIRELTFWRVTDLIEQAYLLHKNGHALGVRILLRSAIETSAVLIYLNRRMEAVISVDQAFSEFFEFSDVSSKLLLGSKNESTNLSAINILTVLKHCERKYAGISKIYNDLCESAHPNYEGICAGYSEIDHENCVTKFGVFWHEACHSQHDKLLFFIMKLYESEYNEFPKVFDLLENWIAEHDKTLELAQKST</sequence>